<name>Q18271_CAEEL</name>
<sequence length="1223" mass="139418">MHFYKYGVLINQLSDSFEWRVAFLDGSVSDHCCITVPSEKFNFPPTPGATVKAKFEHANSFLPSLVAQCGSFEWFRDVTVVNSKVVIFAIVHFSNECLERDPFKINGMDYSIIENENTDFQKIVLPTRVLQTSITSRSNLQNTDTPFIYRIGVCWEPISFENGVTVNWRYYADFPITPIFELYYRETTLPYIAESMVYGVLEGVVIAENDHGALFWTPKMGCAILPSTSLDTPMPSLGSVHVILVKRCIPENSFGFSCSYELLSSFRSTEWPNLKVITDQITRKVYIEANASCRSMMENQDFPSMNVPHIGKVFRGLQQYRDKLSAGHLYDFRMEFQKEEGSFVPTIVDLCLEEDEMVDCRVVYISNETSTYFAVLDPSSNSFDRFKQSIDYIAIPFRVLFCANGVHVKNEELLLNSYKVRVRVPRNRHDVVNAIHVEHVIQSPKDPAYFITNGSVWLRTTVKFQNASRYELLCPLLEQKIIDVNGVTAAMSLTQEFTVHAQFVLMERNVPVFVVRQLASTVREHPRTTNYPSRSLNLSYEVSGALARTNPNGQLSAADNNIVLINDSISLDHNLPDTGEYPTILNESSFERQLLFDNQSIADSASTSGDFILTESVYESSSAASTCTVIDRNDARFSALNDDSNILISESWLDSTNQHSETTMDTPEIITESFYESTHDQASSRASTVDRLASDVDKISIGRPDYSPPPRRRIFGYSTPGDRVRPRNSYGSSSSGSLNGRPKRRAPYGFRQIRNITPHNVLLRDIIYNNINNRKMFVEQNKNAILKCWNRLPLAQVTRTTKLSVTVIAVESIKFPPSFDETCIKGLVRFVALGVGVDINLRNMSIVVPIGGKFNNLPKSFQLGETYRVYHFSSKVDRICRLGGFSFGLKGGMRNEEPPDRNNWFSDPQTVNGRDGQSYLRCTVNAERPANAEIESDFFELWSTTALPGFIIVEKVPQLMKHLNEELLDPDVHSRFTYSCVIEPLAGGPVEASILKDLKYDEEFCIFWRLVVEFSDTVPLPRLIIKSKIYVPPPPVVPVYVTPFTVNDFGCWETHRINSILHQARIDRLRAAGHMRVKMLDGPDMKPEIEIRKVDVNTRREKMFTAFDALLEKLPQLHSEGILEYVLEDDLREKIEYLLPMTDDNHKFQFRARNDSLTIGLNYLTDMLTKGKVYKMLYEKQEYVPLLKVLSDCIGLNTTYIKKTDAVTMMLQFMYRNELHTYM</sequence>
<dbReference type="OrthoDB" id="5789665at2759"/>
<reference evidence="2 3" key="1">
    <citation type="journal article" date="1998" name="Science">
        <title>Genome sequence of the nematode C. elegans: a platform for investigating biology.</title>
        <authorList>
            <consortium name="The C. elegans sequencing consortium"/>
            <person name="Sulson J.E."/>
            <person name="Waterston R."/>
        </authorList>
    </citation>
    <scope>NUCLEOTIDE SEQUENCE [LARGE SCALE GENOMIC DNA]</scope>
    <source>
        <strain evidence="2 3">Bristol N2</strain>
    </source>
</reference>
<keyword evidence="3" id="KW-1185">Reference proteome</keyword>
<dbReference type="PIR" id="S43579">
    <property type="entry name" value="S43579"/>
</dbReference>
<dbReference type="STRING" id="6239.C28A5.1.1"/>
<dbReference type="InParanoid" id="Q18271"/>
<dbReference type="eggNOG" id="ENOG502TGGM">
    <property type="taxonomic scope" value="Eukaryota"/>
</dbReference>
<dbReference type="InterPro" id="IPR055899">
    <property type="entry name" value="DUF7476"/>
</dbReference>
<evidence type="ECO:0000313" key="3">
    <source>
        <dbReference type="Proteomes" id="UP000001940"/>
    </source>
</evidence>
<dbReference type="HOGENOM" id="CLU_268985_0_0_1"/>
<dbReference type="FunCoup" id="Q18271">
    <property type="interactions" value="1318"/>
</dbReference>
<dbReference type="UCSC" id="C28A5.1">
    <property type="organism name" value="c. elegans"/>
</dbReference>
<dbReference type="WormBase" id="C28A5.1">
    <property type="protein sequence ID" value="CE00675"/>
    <property type="gene ID" value="WBGene00007788"/>
</dbReference>
<organism evidence="2 3">
    <name type="scientific">Caenorhabditis elegans</name>
    <dbReference type="NCBI Taxonomy" id="6239"/>
    <lineage>
        <taxon>Eukaryota</taxon>
        <taxon>Metazoa</taxon>
        <taxon>Ecdysozoa</taxon>
        <taxon>Nematoda</taxon>
        <taxon>Chromadorea</taxon>
        <taxon>Rhabditida</taxon>
        <taxon>Rhabditina</taxon>
        <taxon>Rhabditomorpha</taxon>
        <taxon>Rhabditoidea</taxon>
        <taxon>Rhabditidae</taxon>
        <taxon>Peloderinae</taxon>
        <taxon>Caenorhabditis</taxon>
    </lineage>
</organism>
<accession>Q18271</accession>
<feature type="region of interest" description="Disordered" evidence="1">
    <location>
        <begin position="699"/>
        <end position="745"/>
    </location>
</feature>
<evidence type="ECO:0000313" key="2">
    <source>
        <dbReference type="EMBL" id="CAA83599.1"/>
    </source>
</evidence>
<dbReference type="GeneID" id="175580"/>
<dbReference type="IntAct" id="Q18271">
    <property type="interactions" value="1"/>
</dbReference>
<dbReference type="Proteomes" id="UP000001940">
    <property type="component" value="Chromosome III"/>
</dbReference>
<dbReference type="KEGG" id="cel:CELE_C28A5.1"/>
<protein>
    <submittedName>
        <fullName evidence="2">Ig-like domain-containing protein</fullName>
    </submittedName>
</protein>
<evidence type="ECO:0000313" key="4">
    <source>
        <dbReference type="WormBase" id="C28A5.1"/>
    </source>
</evidence>
<dbReference type="RefSeq" id="NP_497901.1">
    <property type="nucleotide sequence ID" value="NM_065500.7"/>
</dbReference>
<dbReference type="Pfam" id="PF24288">
    <property type="entry name" value="DUF7476"/>
    <property type="match status" value="1"/>
</dbReference>
<dbReference type="CTD" id="175580"/>
<dbReference type="EMBL" id="BX284603">
    <property type="protein sequence ID" value="CAA83599.1"/>
    <property type="molecule type" value="Genomic_DNA"/>
</dbReference>
<dbReference type="AlphaFoldDB" id="Q18271"/>
<proteinExistence type="predicted"/>
<dbReference type="AGR" id="WB:WBGene00007788"/>
<dbReference type="Bgee" id="WBGene00007788">
    <property type="expression patterns" value="Expressed in germ line (C elegans) and 3 other cell types or tissues"/>
</dbReference>
<evidence type="ECO:0000256" key="1">
    <source>
        <dbReference type="SAM" id="MobiDB-lite"/>
    </source>
</evidence>
<gene>
    <name evidence="2 4" type="ORF">C28A5.1</name>
    <name evidence="2" type="ORF">CELE_C28A5.1</name>
</gene>
<dbReference type="PaxDb" id="6239-C28A5.1"/>